<dbReference type="OrthoDB" id="357887at2"/>
<name>H7EPH3_9SPIR</name>
<dbReference type="eggNOG" id="ENOG5034B4E">
    <property type="taxonomic scope" value="Bacteria"/>
</dbReference>
<comment type="caution">
    <text evidence="2">The sequence shown here is derived from an EMBL/GenBank/DDBJ whole genome shotgun (WGS) entry which is preliminary data.</text>
</comment>
<reference evidence="2 3" key="1">
    <citation type="submission" date="2011-09" db="EMBL/GenBank/DDBJ databases">
        <title>The draft genome of Treponema saccharophilum DSM 2985.</title>
        <authorList>
            <consortium name="US DOE Joint Genome Institute (JGI-PGF)"/>
            <person name="Lucas S."/>
            <person name="Copeland A."/>
            <person name="Lapidus A."/>
            <person name="Glavina del Rio T."/>
            <person name="Dalin E."/>
            <person name="Tice H."/>
            <person name="Bruce D."/>
            <person name="Goodwin L."/>
            <person name="Pitluck S."/>
            <person name="Peters L."/>
            <person name="Kyrpides N."/>
            <person name="Mavromatis K."/>
            <person name="Ivanova N."/>
            <person name="Markowitz V."/>
            <person name="Cheng J.-F."/>
            <person name="Hugenholtz P."/>
            <person name="Woyke T."/>
            <person name="Wu D."/>
            <person name="Gronow S."/>
            <person name="Wellnitz S."/>
            <person name="Brambilla E."/>
            <person name="Klenk H.-P."/>
            <person name="Eisen J.A."/>
        </authorList>
    </citation>
    <scope>NUCLEOTIDE SEQUENCE [LARGE SCALE GENOMIC DNA]</scope>
    <source>
        <strain evidence="2 3">DSM 2985</strain>
    </source>
</reference>
<keyword evidence="3" id="KW-1185">Reference proteome</keyword>
<dbReference type="PATRIC" id="fig|907348.3.peg.2874"/>
<organism evidence="2 3">
    <name type="scientific">Treponema saccharophilum DSM 2985</name>
    <dbReference type="NCBI Taxonomy" id="907348"/>
    <lineage>
        <taxon>Bacteria</taxon>
        <taxon>Pseudomonadati</taxon>
        <taxon>Spirochaetota</taxon>
        <taxon>Spirochaetia</taxon>
        <taxon>Spirochaetales</taxon>
        <taxon>Treponemataceae</taxon>
        <taxon>Treponema</taxon>
    </lineage>
</organism>
<sequence>MKRIFAFLGLFVIAVSAFAGVIPESVLDELVASPNRKLQNTFLNDEKVVLSLTPDTELSRKAVGTWAGSGSPRFTTENLFFLKKATLIANSDNGEKCDTSIDAVSKVVRSISKMKGMQYYSNGDKKWETLYHKSHLIDSLKSKKAIPDDLEGSADGKRFYCLQQDNSFGQCVYKLEYFQRDKSEPNEVAVCFTNAENLKYGPVTAVKPGNLNINLVVIDQGSYYLVYMFVQAKYPSLPFLESRLNRSFNARVDAIFKWFSMAF</sequence>
<dbReference type="Pfam" id="PF20380">
    <property type="entry name" value="DUF6675"/>
    <property type="match status" value="1"/>
</dbReference>
<dbReference type="EMBL" id="AGRW01000055">
    <property type="protein sequence ID" value="EIC00374.1"/>
    <property type="molecule type" value="Genomic_DNA"/>
</dbReference>
<dbReference type="AlphaFoldDB" id="H7EPH3"/>
<dbReference type="Proteomes" id="UP000003571">
    <property type="component" value="Unassembled WGS sequence"/>
</dbReference>
<proteinExistence type="predicted"/>
<dbReference type="InterPro" id="IPR046745">
    <property type="entry name" value="DUF6675"/>
</dbReference>
<keyword evidence="1" id="KW-0732">Signal</keyword>
<dbReference type="STRING" id="907348.TresaDRAFT_0468"/>
<accession>H7EPH3</accession>
<gene>
    <name evidence="2" type="ORF">TresaDRAFT_0468</name>
</gene>
<feature type="signal peptide" evidence="1">
    <location>
        <begin position="1"/>
        <end position="19"/>
    </location>
</feature>
<evidence type="ECO:0000313" key="2">
    <source>
        <dbReference type="EMBL" id="EIC00374.1"/>
    </source>
</evidence>
<evidence type="ECO:0000256" key="1">
    <source>
        <dbReference type="SAM" id="SignalP"/>
    </source>
</evidence>
<feature type="chain" id="PRO_5003608824" evidence="1">
    <location>
        <begin position="20"/>
        <end position="263"/>
    </location>
</feature>
<protein>
    <submittedName>
        <fullName evidence="2">Uncharacterized protein</fullName>
    </submittedName>
</protein>
<dbReference type="RefSeq" id="WP_002706537.1">
    <property type="nucleotide sequence ID" value="NZ_AGRW01000055.1"/>
</dbReference>
<evidence type="ECO:0000313" key="3">
    <source>
        <dbReference type="Proteomes" id="UP000003571"/>
    </source>
</evidence>